<evidence type="ECO:0000313" key="3">
    <source>
        <dbReference type="Proteomes" id="UP000030101"/>
    </source>
</evidence>
<dbReference type="Pfam" id="PF08885">
    <property type="entry name" value="GSCFA"/>
    <property type="match status" value="1"/>
</dbReference>
<protein>
    <recommendedName>
        <fullName evidence="1">GSCFA domain-containing protein</fullName>
    </recommendedName>
</protein>
<accession>A0ABR4XMF2</accession>
<dbReference type="InterPro" id="IPR014982">
    <property type="entry name" value="GSCFA"/>
</dbReference>
<evidence type="ECO:0000259" key="1">
    <source>
        <dbReference type="Pfam" id="PF08885"/>
    </source>
</evidence>
<proteinExistence type="predicted"/>
<keyword evidence="3" id="KW-1185">Reference proteome</keyword>
<gene>
    <name evidence="2" type="ORF">HQ43_01210</name>
</gene>
<reference evidence="2 3" key="1">
    <citation type="submission" date="2014-08" db="EMBL/GenBank/DDBJ databases">
        <title>Porphyromonas canoris strain:OH2762 Genome sequencing.</title>
        <authorList>
            <person name="Wallis C."/>
            <person name="Deusch O."/>
            <person name="O'Flynn C."/>
            <person name="Davis I."/>
            <person name="Jospin G."/>
            <person name="Darling A.E."/>
            <person name="Coil D.A."/>
            <person name="Alexiev A."/>
            <person name="Horsfall A."/>
            <person name="Kirkwood N."/>
            <person name="Harris S."/>
            <person name="Eisen J.A."/>
        </authorList>
    </citation>
    <scope>NUCLEOTIDE SEQUENCE [LARGE SCALE GENOMIC DNA]</scope>
    <source>
        <strain evidence="3">COT-108 OH2762</strain>
    </source>
</reference>
<name>A0ABR4XMF2_9PORP</name>
<dbReference type="EMBL" id="JQZV01000003">
    <property type="protein sequence ID" value="KGN93295.1"/>
    <property type="molecule type" value="Genomic_DNA"/>
</dbReference>
<dbReference type="RefSeq" id="WP_036788633.1">
    <property type="nucleotide sequence ID" value="NZ_JQZV01000003.1"/>
</dbReference>
<dbReference type="SUPFAM" id="SSF52266">
    <property type="entry name" value="SGNH hydrolase"/>
    <property type="match status" value="1"/>
</dbReference>
<feature type="domain" description="GSCFA" evidence="1">
    <location>
        <begin position="23"/>
        <end position="255"/>
    </location>
</feature>
<organism evidence="2 3">
    <name type="scientific">Porphyromonas canoris</name>
    <dbReference type="NCBI Taxonomy" id="36875"/>
    <lineage>
        <taxon>Bacteria</taxon>
        <taxon>Pseudomonadati</taxon>
        <taxon>Bacteroidota</taxon>
        <taxon>Bacteroidia</taxon>
        <taxon>Bacteroidales</taxon>
        <taxon>Porphyromonadaceae</taxon>
        <taxon>Porphyromonas</taxon>
    </lineage>
</organism>
<dbReference type="Proteomes" id="UP000030101">
    <property type="component" value="Unassembled WGS sequence"/>
</dbReference>
<evidence type="ECO:0000313" key="2">
    <source>
        <dbReference type="EMBL" id="KGN93295.1"/>
    </source>
</evidence>
<comment type="caution">
    <text evidence="2">The sequence shown here is derived from an EMBL/GenBank/DDBJ whole genome shotgun (WGS) entry which is preliminary data.</text>
</comment>
<sequence length="317" mass="37030">MILHKTFQIEPLPSLYSHRHLIQVWGSCFADEMYKYLLEGGYRVFPSPFGTMYNPLSIASGIASVLDGTQADPSLFTERDGNYYSYMHHSRISGESMEALASVINERSAQNGIIWKHTRLLVATWGTAYVYYKDDVVVNNCHKQPEKLFKRRLISVEEIVAVWDALLQKLWERFPNLRVVLTVSPIRHYRDGIHANTLSKATLQLAIEQLRLRYPERISYFPSYEIVLDELRDYRFYAEDMVHPSPLAISYIMEKAKAFMLDPESFSFAEEWRKAYKLAKHTPSEKGKEAHQREVYMLFESLRTERDTLYPPLTTRP</sequence>